<name>A0A6F9DUW0_9ASCI</name>
<evidence type="ECO:0000256" key="3">
    <source>
        <dbReference type="ARBA" id="ARBA00022723"/>
    </source>
</evidence>
<keyword evidence="8" id="KW-0804">Transcription</keyword>
<comment type="similarity">
    <text evidence="2">Belongs to the RRN7/TAF1B family.</text>
</comment>
<evidence type="ECO:0000256" key="8">
    <source>
        <dbReference type="ARBA" id="ARBA00023163"/>
    </source>
</evidence>
<dbReference type="InterPro" id="IPR033599">
    <property type="entry name" value="TAF1B/Rrn7"/>
</dbReference>
<evidence type="ECO:0000256" key="7">
    <source>
        <dbReference type="ARBA" id="ARBA00023125"/>
    </source>
</evidence>
<gene>
    <name evidence="13" type="primary">Taf1b</name>
</gene>
<dbReference type="InterPro" id="IPR048540">
    <property type="entry name" value="Rrn7_cyclin_N"/>
</dbReference>
<evidence type="ECO:0000256" key="1">
    <source>
        <dbReference type="ARBA" id="ARBA00004604"/>
    </source>
</evidence>
<keyword evidence="3" id="KW-0479">Metal-binding</keyword>
<evidence type="ECO:0000313" key="13">
    <source>
        <dbReference type="EMBL" id="CAB3266793.1"/>
    </source>
</evidence>
<feature type="compositionally biased region" description="Basic residues" evidence="10">
    <location>
        <begin position="152"/>
        <end position="161"/>
    </location>
</feature>
<evidence type="ECO:0000259" key="12">
    <source>
        <dbReference type="Pfam" id="PF20645"/>
    </source>
</evidence>
<evidence type="ECO:0000256" key="2">
    <source>
        <dbReference type="ARBA" id="ARBA00006899"/>
    </source>
</evidence>
<keyword evidence="6" id="KW-0805">Transcription regulation</keyword>
<organism evidence="13">
    <name type="scientific">Phallusia mammillata</name>
    <dbReference type="NCBI Taxonomy" id="59560"/>
    <lineage>
        <taxon>Eukaryota</taxon>
        <taxon>Metazoa</taxon>
        <taxon>Chordata</taxon>
        <taxon>Tunicata</taxon>
        <taxon>Ascidiacea</taxon>
        <taxon>Phlebobranchia</taxon>
        <taxon>Ascidiidae</taxon>
        <taxon>Phallusia</taxon>
    </lineage>
</organism>
<dbReference type="GO" id="GO:0005668">
    <property type="term" value="C:RNA polymerase transcription factor SL1 complex"/>
    <property type="evidence" value="ECO:0007669"/>
    <property type="project" value="TreeGrafter"/>
</dbReference>
<proteinExistence type="evidence at transcript level"/>
<dbReference type="PANTHER" id="PTHR31576">
    <property type="entry name" value="TATA BOX-BINDING PROTEIN-ASSOCIATED FACTOR RNA POLYMERASE I SUBUNIT B"/>
    <property type="match status" value="1"/>
</dbReference>
<evidence type="ECO:0000256" key="9">
    <source>
        <dbReference type="ARBA" id="ARBA00023242"/>
    </source>
</evidence>
<reference evidence="13" key="1">
    <citation type="submission" date="2020-04" db="EMBL/GenBank/DDBJ databases">
        <authorList>
            <person name="Neveu A P."/>
        </authorList>
    </citation>
    <scope>NUCLEOTIDE SEQUENCE</scope>
    <source>
        <tissue evidence="13">Whole embryo</tissue>
    </source>
</reference>
<feature type="domain" description="Rrn7/TAF1B N-terminal cyclin" evidence="11">
    <location>
        <begin position="203"/>
        <end position="293"/>
    </location>
</feature>
<evidence type="ECO:0000259" key="11">
    <source>
        <dbReference type="Pfam" id="PF20644"/>
    </source>
</evidence>
<keyword evidence="4" id="KW-0863">Zinc-finger</keyword>
<keyword evidence="9" id="KW-0539">Nucleus</keyword>
<dbReference type="PANTHER" id="PTHR31576:SF2">
    <property type="entry name" value="TATA BOX-BINDING PROTEIN-ASSOCIATED FACTOR RNA POLYMERASE I SUBUNIT B"/>
    <property type="match status" value="1"/>
</dbReference>
<evidence type="ECO:0000256" key="6">
    <source>
        <dbReference type="ARBA" id="ARBA00023015"/>
    </source>
</evidence>
<keyword evidence="7" id="KW-0238">DNA-binding</keyword>
<dbReference type="AlphaFoldDB" id="A0A6F9DUW0"/>
<sequence>MPVCSVCDGETFDVVNGLYFCRLCSTQSQEVIEEELEYSLGDGQRALYEKRTKSKVDQGKPWYTVEGFQVILKAQVDALIKLGCTPKLSEIVQQIWLKYVHISGIACIDPHISQQKQILKSFRDEYLTGVLGGFPEAEETLPSTKRATVKLRLSAKQKKRKENSSDGESLDTDSFLNDSEGDETNSQSNAWSSRSDEEWFSLDSNYDSSDSGSEDAPKKEKRYRRPDKRDQKTRVIKSKVRTERSHMKFLNHKKLIAILFIGLQWCKELVTMGDLITWIKHGYLPFLDSVENLLPHMKLGDLDMNHFNLQYIPSYTQIITVSDQLVKFVSMPSVPDVDIMKLVARYVVQMNLPHGLVPFINMIKSDLNYRRNNIYSCPTYVPDLVAVSLVIIALKLLYGLNDKQEWDMDESVSACKHDSDKHTCNAFTWGKWSGYHLRRRGEARQRPAHCFVTNDVEEMRDIHSRQEHWDKVVLAACMTGKERTGKSYGTRGLREQMKTRCRVFEKICEEQGSSEEMERRGMERKFPFVFPKASPGDDMSQCCICNAVRMFSDEEHPQYVWYNTRYTRFENSFEKRDPAGRYHYSYDVSNTGEETFHDSYELMLQICVEFTCAPRTVIHETVQAVERAVVCPYLKHDVS</sequence>
<dbReference type="InterPro" id="IPR048538">
    <property type="entry name" value="Rrn7_cyclin_C"/>
</dbReference>
<dbReference type="GO" id="GO:0042790">
    <property type="term" value="P:nucleolar large rRNA transcription by RNA polymerase I"/>
    <property type="evidence" value="ECO:0007669"/>
    <property type="project" value="TreeGrafter"/>
</dbReference>
<dbReference type="GO" id="GO:0070860">
    <property type="term" value="C:RNA polymerase I core factor complex"/>
    <property type="evidence" value="ECO:0007669"/>
    <property type="project" value="InterPro"/>
</dbReference>
<accession>A0A6F9DUW0</accession>
<feature type="compositionally biased region" description="Polar residues" evidence="10">
    <location>
        <begin position="202"/>
        <end position="211"/>
    </location>
</feature>
<feature type="domain" description="Rrn7/TAF1B C-terminal cyclin" evidence="12">
    <location>
        <begin position="313"/>
        <end position="437"/>
    </location>
</feature>
<dbReference type="EMBL" id="LR790931">
    <property type="protein sequence ID" value="CAB3266793.1"/>
    <property type="molecule type" value="mRNA"/>
</dbReference>
<dbReference type="GO" id="GO:0001164">
    <property type="term" value="F:RNA polymerase I core promoter sequence-specific DNA binding"/>
    <property type="evidence" value="ECO:0007669"/>
    <property type="project" value="InterPro"/>
</dbReference>
<dbReference type="GO" id="GO:0008270">
    <property type="term" value="F:zinc ion binding"/>
    <property type="evidence" value="ECO:0007669"/>
    <property type="project" value="UniProtKB-KW"/>
</dbReference>
<evidence type="ECO:0000256" key="4">
    <source>
        <dbReference type="ARBA" id="ARBA00022771"/>
    </source>
</evidence>
<feature type="compositionally biased region" description="Polar residues" evidence="10">
    <location>
        <begin position="184"/>
        <end position="193"/>
    </location>
</feature>
<dbReference type="Pfam" id="PF20645">
    <property type="entry name" value="Rrn7_cyclin_C"/>
    <property type="match status" value="1"/>
</dbReference>
<feature type="region of interest" description="Disordered" evidence="10">
    <location>
        <begin position="152"/>
        <end position="237"/>
    </location>
</feature>
<comment type="subcellular location">
    <subcellularLocation>
        <location evidence="1">Nucleus</location>
        <location evidence="1">Nucleolus</location>
    </subcellularLocation>
</comment>
<evidence type="ECO:0000256" key="10">
    <source>
        <dbReference type="SAM" id="MobiDB-lite"/>
    </source>
</evidence>
<protein>
    <submittedName>
        <fullName evidence="13">TATA box-binding protein-associated factor RNA polymerase I subunit B</fullName>
    </submittedName>
</protein>
<keyword evidence="5" id="KW-0862">Zinc</keyword>
<evidence type="ECO:0000256" key="5">
    <source>
        <dbReference type="ARBA" id="ARBA00022833"/>
    </source>
</evidence>
<dbReference type="Pfam" id="PF20644">
    <property type="entry name" value="Rrn7_cyclin_N"/>
    <property type="match status" value="1"/>
</dbReference>